<dbReference type="AlphaFoldDB" id="A0A7J8ZH27"/>
<sequence length="93" mass="10542">MEEVKHKKRSLPKNATFNAQNVVPTMKQVVEDIGEIKKAISLTYKEHEEDNVLKATKSKLDDANVVLKKFGGQSEELDEILALRRTEPSHRGL</sequence>
<accession>A0A7J8ZH27</accession>
<name>A0A7J8ZH27_9ROSI</name>
<dbReference type="EMBL" id="JABEZV010000005">
    <property type="protein sequence ID" value="MBA0710569.1"/>
    <property type="molecule type" value="Genomic_DNA"/>
</dbReference>
<protein>
    <submittedName>
        <fullName evidence="1">Uncharacterized protein</fullName>
    </submittedName>
</protein>
<keyword evidence="2" id="KW-1185">Reference proteome</keyword>
<comment type="caution">
    <text evidence="1">The sequence shown here is derived from an EMBL/GenBank/DDBJ whole genome shotgun (WGS) entry which is preliminary data.</text>
</comment>
<feature type="non-terminal residue" evidence="1">
    <location>
        <position position="1"/>
    </location>
</feature>
<reference evidence="1 2" key="1">
    <citation type="journal article" date="2019" name="Genome Biol. Evol.">
        <title>Insights into the evolution of the New World diploid cottons (Gossypium, subgenus Houzingenia) based on genome sequencing.</title>
        <authorList>
            <person name="Grover C.E."/>
            <person name="Arick M.A. 2nd"/>
            <person name="Thrash A."/>
            <person name="Conover J.L."/>
            <person name="Sanders W.S."/>
            <person name="Peterson D.G."/>
            <person name="Frelichowski J.E."/>
            <person name="Scheffler J.A."/>
            <person name="Scheffler B.E."/>
            <person name="Wendel J.F."/>
        </authorList>
    </citation>
    <scope>NUCLEOTIDE SEQUENCE [LARGE SCALE GENOMIC DNA]</scope>
    <source>
        <strain evidence="1">4</strain>
        <tissue evidence="1">Leaf</tissue>
    </source>
</reference>
<gene>
    <name evidence="1" type="ORF">Golax_009848</name>
</gene>
<proteinExistence type="predicted"/>
<evidence type="ECO:0000313" key="2">
    <source>
        <dbReference type="Proteomes" id="UP000593574"/>
    </source>
</evidence>
<dbReference type="Proteomes" id="UP000593574">
    <property type="component" value="Unassembled WGS sequence"/>
</dbReference>
<organism evidence="1 2">
    <name type="scientific">Gossypium laxum</name>
    <dbReference type="NCBI Taxonomy" id="34288"/>
    <lineage>
        <taxon>Eukaryota</taxon>
        <taxon>Viridiplantae</taxon>
        <taxon>Streptophyta</taxon>
        <taxon>Embryophyta</taxon>
        <taxon>Tracheophyta</taxon>
        <taxon>Spermatophyta</taxon>
        <taxon>Magnoliopsida</taxon>
        <taxon>eudicotyledons</taxon>
        <taxon>Gunneridae</taxon>
        <taxon>Pentapetalae</taxon>
        <taxon>rosids</taxon>
        <taxon>malvids</taxon>
        <taxon>Malvales</taxon>
        <taxon>Malvaceae</taxon>
        <taxon>Malvoideae</taxon>
        <taxon>Gossypium</taxon>
    </lineage>
</organism>
<evidence type="ECO:0000313" key="1">
    <source>
        <dbReference type="EMBL" id="MBA0710569.1"/>
    </source>
</evidence>